<dbReference type="EMBL" id="JADCLJ010000020">
    <property type="protein sequence ID" value="MBE4908876.1"/>
    <property type="molecule type" value="Genomic_DNA"/>
</dbReference>
<keyword evidence="2" id="KW-1185">Reference proteome</keyword>
<gene>
    <name evidence="1" type="ORF">IMZ08_12480</name>
</gene>
<protein>
    <submittedName>
        <fullName evidence="1">YlaI family protein</fullName>
    </submittedName>
</protein>
<sequence>MRVKCVLCDQIKNIEDESSQAKKLRNRPIHTYLCPDCNKRIEDRTNERIATGKFKLYRKKVKKDDLF</sequence>
<dbReference type="InterPro" id="IPR019241">
    <property type="entry name" value="DUF2197"/>
</dbReference>
<evidence type="ECO:0000313" key="2">
    <source>
        <dbReference type="Proteomes" id="UP001516662"/>
    </source>
</evidence>
<proteinExistence type="predicted"/>
<evidence type="ECO:0000313" key="1">
    <source>
        <dbReference type="EMBL" id="MBE4908876.1"/>
    </source>
</evidence>
<organism evidence="1 2">
    <name type="scientific">Litchfieldia luteola</name>
    <dbReference type="NCBI Taxonomy" id="682179"/>
    <lineage>
        <taxon>Bacteria</taxon>
        <taxon>Bacillati</taxon>
        <taxon>Bacillota</taxon>
        <taxon>Bacilli</taxon>
        <taxon>Bacillales</taxon>
        <taxon>Bacillaceae</taxon>
        <taxon>Litchfieldia</taxon>
    </lineage>
</organism>
<comment type="caution">
    <text evidence="1">The sequence shown here is derived from an EMBL/GenBank/DDBJ whole genome shotgun (WGS) entry which is preliminary data.</text>
</comment>
<dbReference type="RefSeq" id="WP_193536931.1">
    <property type="nucleotide sequence ID" value="NZ_JADCLJ010000020.1"/>
</dbReference>
<dbReference type="Pfam" id="PF09963">
    <property type="entry name" value="DUF2197"/>
    <property type="match status" value="1"/>
</dbReference>
<reference evidence="1 2" key="1">
    <citation type="submission" date="2020-10" db="EMBL/GenBank/DDBJ databases">
        <title>Bacillus sp. HD4P25, an endophyte from a halophyte.</title>
        <authorList>
            <person name="Sun J.-Q."/>
        </authorList>
    </citation>
    <scope>NUCLEOTIDE SEQUENCE [LARGE SCALE GENOMIC DNA]</scope>
    <source>
        <strain evidence="1 2">YIM 93174</strain>
    </source>
</reference>
<name>A0ABR9QK50_9BACI</name>
<dbReference type="Proteomes" id="UP001516662">
    <property type="component" value="Unassembled WGS sequence"/>
</dbReference>
<accession>A0ABR9QK50</accession>